<gene>
    <name evidence="9" type="primary">gmk</name>
    <name evidence="11" type="ORF">SAMN04488557_3996</name>
</gene>
<dbReference type="InterPro" id="IPR017665">
    <property type="entry name" value="Guanylate_kinase"/>
</dbReference>
<evidence type="ECO:0000256" key="6">
    <source>
        <dbReference type="ARBA" id="ARBA00022777"/>
    </source>
</evidence>
<dbReference type="OrthoDB" id="9808150at2"/>
<protein>
    <recommendedName>
        <fullName evidence="3 9">Guanylate kinase</fullName>
        <ecNumber evidence="2 9">2.7.4.8</ecNumber>
    </recommendedName>
    <alternativeName>
        <fullName evidence="8 9">GMP kinase</fullName>
    </alternativeName>
</protein>
<comment type="similarity">
    <text evidence="1 9">Belongs to the guanylate kinase family.</text>
</comment>
<proteinExistence type="inferred from homology"/>
<evidence type="ECO:0000256" key="9">
    <source>
        <dbReference type="HAMAP-Rule" id="MF_00328"/>
    </source>
</evidence>
<dbReference type="GO" id="GO:0005524">
    <property type="term" value="F:ATP binding"/>
    <property type="evidence" value="ECO:0007669"/>
    <property type="project" value="UniProtKB-UniRule"/>
</dbReference>
<dbReference type="PROSITE" id="PS50052">
    <property type="entry name" value="GUANYLATE_KINASE_2"/>
    <property type="match status" value="1"/>
</dbReference>
<name>A0A1I7NWI4_9HYPH</name>
<evidence type="ECO:0000259" key="10">
    <source>
        <dbReference type="PROSITE" id="PS50052"/>
    </source>
</evidence>
<dbReference type="PROSITE" id="PS00856">
    <property type="entry name" value="GUANYLATE_KINASE_1"/>
    <property type="match status" value="1"/>
</dbReference>
<keyword evidence="12" id="KW-1185">Reference proteome</keyword>
<comment type="catalytic activity">
    <reaction evidence="9">
        <text>GMP + ATP = GDP + ADP</text>
        <dbReference type="Rhea" id="RHEA:20780"/>
        <dbReference type="ChEBI" id="CHEBI:30616"/>
        <dbReference type="ChEBI" id="CHEBI:58115"/>
        <dbReference type="ChEBI" id="CHEBI:58189"/>
        <dbReference type="ChEBI" id="CHEBI:456216"/>
        <dbReference type="EC" id="2.7.4.8"/>
    </reaction>
</comment>
<dbReference type="InterPro" id="IPR008145">
    <property type="entry name" value="GK/Ca_channel_bsu"/>
</dbReference>
<dbReference type="PANTHER" id="PTHR23117:SF13">
    <property type="entry name" value="GUANYLATE KINASE"/>
    <property type="match status" value="1"/>
</dbReference>
<evidence type="ECO:0000256" key="7">
    <source>
        <dbReference type="ARBA" id="ARBA00022840"/>
    </source>
</evidence>
<dbReference type="RefSeq" id="WP_092869517.1">
    <property type="nucleotide sequence ID" value="NZ_FPCH01000005.1"/>
</dbReference>
<reference evidence="12" key="1">
    <citation type="submission" date="2016-10" db="EMBL/GenBank/DDBJ databases">
        <authorList>
            <person name="Varghese N."/>
            <person name="Submissions S."/>
        </authorList>
    </citation>
    <scope>NUCLEOTIDE SEQUENCE [LARGE SCALE GENOMIC DNA]</scope>
    <source>
        <strain evidence="12">DSM 1565</strain>
    </source>
</reference>
<evidence type="ECO:0000256" key="3">
    <source>
        <dbReference type="ARBA" id="ARBA00016296"/>
    </source>
</evidence>
<dbReference type="InterPro" id="IPR008144">
    <property type="entry name" value="Guanylate_kin-like_dom"/>
</dbReference>
<dbReference type="InterPro" id="IPR020590">
    <property type="entry name" value="Guanylate_kinase_CS"/>
</dbReference>
<evidence type="ECO:0000256" key="8">
    <source>
        <dbReference type="ARBA" id="ARBA00030128"/>
    </source>
</evidence>
<dbReference type="Gene3D" id="3.30.63.10">
    <property type="entry name" value="Guanylate Kinase phosphate binding domain"/>
    <property type="match status" value="1"/>
</dbReference>
<feature type="domain" description="Guanylate kinase-like" evidence="10">
    <location>
        <begin position="27"/>
        <end position="206"/>
    </location>
</feature>
<dbReference type="AlphaFoldDB" id="A0A1I7NWI4"/>
<dbReference type="SMART" id="SM00072">
    <property type="entry name" value="GuKc"/>
    <property type="match status" value="1"/>
</dbReference>
<dbReference type="InterPro" id="IPR027417">
    <property type="entry name" value="P-loop_NTPase"/>
</dbReference>
<evidence type="ECO:0000313" key="11">
    <source>
        <dbReference type="EMBL" id="SFV38973.1"/>
    </source>
</evidence>
<feature type="binding site" evidence="9">
    <location>
        <begin position="34"/>
        <end position="41"/>
    </location>
    <ligand>
        <name>ATP</name>
        <dbReference type="ChEBI" id="CHEBI:30616"/>
    </ligand>
</feature>
<dbReference type="Pfam" id="PF00625">
    <property type="entry name" value="Guanylate_kin"/>
    <property type="match status" value="1"/>
</dbReference>
<evidence type="ECO:0000256" key="4">
    <source>
        <dbReference type="ARBA" id="ARBA00022679"/>
    </source>
</evidence>
<keyword evidence="7 9" id="KW-0067">ATP-binding</keyword>
<evidence type="ECO:0000256" key="2">
    <source>
        <dbReference type="ARBA" id="ARBA00012961"/>
    </source>
</evidence>
<keyword evidence="9" id="KW-0963">Cytoplasm</keyword>
<dbReference type="CDD" id="cd00071">
    <property type="entry name" value="GMPK"/>
    <property type="match status" value="1"/>
</dbReference>
<comment type="subcellular location">
    <subcellularLocation>
        <location evidence="9">Cytoplasm</location>
    </subcellularLocation>
</comment>
<keyword evidence="4 9" id="KW-0808">Transferase</keyword>
<dbReference type="PANTHER" id="PTHR23117">
    <property type="entry name" value="GUANYLATE KINASE-RELATED"/>
    <property type="match status" value="1"/>
</dbReference>
<dbReference type="EMBL" id="FPCH01000005">
    <property type="protein sequence ID" value="SFV38973.1"/>
    <property type="molecule type" value="Genomic_DNA"/>
</dbReference>
<accession>A0A1I7NWI4</accession>
<dbReference type="EC" id="2.7.4.8" evidence="2 9"/>
<dbReference type="Gene3D" id="3.40.50.300">
    <property type="entry name" value="P-loop containing nucleotide triphosphate hydrolases"/>
    <property type="match status" value="1"/>
</dbReference>
<dbReference type="HAMAP" id="MF_00328">
    <property type="entry name" value="Guanylate_kinase"/>
    <property type="match status" value="1"/>
</dbReference>
<evidence type="ECO:0000256" key="5">
    <source>
        <dbReference type="ARBA" id="ARBA00022741"/>
    </source>
</evidence>
<keyword evidence="5 9" id="KW-0547">Nucleotide-binding</keyword>
<dbReference type="GO" id="GO:0005829">
    <property type="term" value="C:cytosol"/>
    <property type="evidence" value="ECO:0007669"/>
    <property type="project" value="TreeGrafter"/>
</dbReference>
<organism evidence="11 12">
    <name type="scientific">Hyphomicrobium facile</name>
    <dbReference type="NCBI Taxonomy" id="51670"/>
    <lineage>
        <taxon>Bacteria</taxon>
        <taxon>Pseudomonadati</taxon>
        <taxon>Pseudomonadota</taxon>
        <taxon>Alphaproteobacteria</taxon>
        <taxon>Hyphomicrobiales</taxon>
        <taxon>Hyphomicrobiaceae</taxon>
        <taxon>Hyphomicrobium</taxon>
    </lineage>
</organism>
<dbReference type="SUPFAM" id="SSF52540">
    <property type="entry name" value="P-loop containing nucleoside triphosphate hydrolases"/>
    <property type="match status" value="1"/>
</dbReference>
<dbReference type="GO" id="GO:0004385">
    <property type="term" value="F:GMP kinase activity"/>
    <property type="evidence" value="ECO:0007669"/>
    <property type="project" value="UniProtKB-UniRule"/>
</dbReference>
<keyword evidence="6 9" id="KW-0418">Kinase</keyword>
<dbReference type="Proteomes" id="UP000199423">
    <property type="component" value="Unassembled WGS sequence"/>
</dbReference>
<evidence type="ECO:0000313" key="12">
    <source>
        <dbReference type="Proteomes" id="UP000199423"/>
    </source>
</evidence>
<dbReference type="NCBIfam" id="TIGR03263">
    <property type="entry name" value="guanyl_kin"/>
    <property type="match status" value="1"/>
</dbReference>
<dbReference type="STRING" id="51670.SAMN04488557_3996"/>
<evidence type="ECO:0000256" key="1">
    <source>
        <dbReference type="ARBA" id="ARBA00005790"/>
    </source>
</evidence>
<comment type="function">
    <text evidence="9">Essential for recycling GMP and indirectly, cGMP.</text>
</comment>
<dbReference type="FunFam" id="3.30.63.10:FF:000002">
    <property type="entry name" value="Guanylate kinase 1"/>
    <property type="match status" value="1"/>
</dbReference>
<sequence>MTKNTADNSNGNPNNKDVARPSIARRGLLYIVSSPSGAGKTTLARRVLAADDNIEMSVSVTTRQPRPGETDGVDYHFVDHATFEGMKERGELLEWARVFDNFYGTPHAPVENAIRQGKDVLFDIDWQGAQQLSGKMPGDVVRVFVLPPSGDVLEGRLKSRAQDPADVVAKRMAAASSEISHWPEYDYVIVNSEIEQSTAAALAILSAERLKRARLLGLSDFVRKLQSAL</sequence>